<accession>A0A1W2WH86</accession>
<keyword evidence="3" id="KW-1185">Reference proteome</keyword>
<dbReference type="FunCoup" id="F6TNV5">
    <property type="interactions" value="451"/>
</dbReference>
<name>F6TNV5_CIOIN</name>
<dbReference type="SUPFAM" id="SSF47616">
    <property type="entry name" value="GST C-terminal domain-like"/>
    <property type="match status" value="1"/>
</dbReference>
<reference evidence="2" key="3">
    <citation type="submission" date="2025-09" db="UniProtKB">
        <authorList>
            <consortium name="Ensembl"/>
        </authorList>
    </citation>
    <scope>IDENTIFICATION</scope>
</reference>
<dbReference type="Gene3D" id="1.20.1050.10">
    <property type="match status" value="1"/>
</dbReference>
<dbReference type="KEGG" id="cin:100184121"/>
<accession>F6TNV5</accession>
<dbReference type="InterPro" id="IPR053837">
    <property type="entry name" value="AIMP3/p18_C"/>
</dbReference>
<dbReference type="RefSeq" id="XP_002131132.1">
    <property type="nucleotide sequence ID" value="XM_002131096.5"/>
</dbReference>
<dbReference type="GO" id="GO:0043517">
    <property type="term" value="P:positive regulation of DNA damage response, signal transduction by p53 class mediator"/>
    <property type="evidence" value="ECO:0007669"/>
    <property type="project" value="InterPro"/>
</dbReference>
<dbReference type="STRING" id="7719.ENSCINP00000017564"/>
<dbReference type="GeneID" id="100184121"/>
<evidence type="ECO:0000259" key="1">
    <source>
        <dbReference type="Pfam" id="PF21972"/>
    </source>
</evidence>
<protein>
    <submittedName>
        <fullName evidence="2">Eukaryotic translation elongation factor 1 epsilon-1-like</fullName>
    </submittedName>
</protein>
<dbReference type="HOGENOM" id="CLU_1795797_0_0_1"/>
<organism evidence="2 3">
    <name type="scientific">Ciona intestinalis</name>
    <name type="common">Transparent sea squirt</name>
    <name type="synonym">Ascidia intestinalis</name>
    <dbReference type="NCBI Taxonomy" id="7719"/>
    <lineage>
        <taxon>Eukaryota</taxon>
        <taxon>Metazoa</taxon>
        <taxon>Chordata</taxon>
        <taxon>Tunicata</taxon>
        <taxon>Ascidiacea</taxon>
        <taxon>Phlebobranchia</taxon>
        <taxon>Cionidae</taxon>
        <taxon>Ciona</taxon>
    </lineage>
</organism>
<dbReference type="PANTHER" id="PTHR44490:SF1">
    <property type="entry name" value="EUKARYOTIC TRANSLATION ELONGATION FACTOR 1 EPSILON-1"/>
    <property type="match status" value="1"/>
</dbReference>
<reference evidence="2" key="2">
    <citation type="submission" date="2025-08" db="UniProtKB">
        <authorList>
            <consortium name="Ensembl"/>
        </authorList>
    </citation>
    <scope>IDENTIFICATION</scope>
</reference>
<dbReference type="Ensembl" id="ENSCINT00000017564.3">
    <property type="protein sequence ID" value="ENSCINP00000017564.3"/>
    <property type="gene ID" value="ENSCING00000008610.3"/>
</dbReference>
<dbReference type="CDD" id="cd10305">
    <property type="entry name" value="GST_C_AIMP3"/>
    <property type="match status" value="1"/>
</dbReference>
<evidence type="ECO:0000313" key="3">
    <source>
        <dbReference type="Proteomes" id="UP000008144"/>
    </source>
</evidence>
<dbReference type="GO" id="GO:0005737">
    <property type="term" value="C:cytoplasm"/>
    <property type="evidence" value="ECO:0000318"/>
    <property type="project" value="GO_Central"/>
</dbReference>
<sequence>MINEHMTSLRSFLGRAEIPSDVGCLTEIVTLSKKSKYQDLEGSDVITRALVWQWLESLLDVQDVTSLAKKVNCHLQNRTYIVCDKFTLVDVVLFYILSNMMKDSSTYEQQTQLNHLARWFDHMQHKEEILVGREVQLFVKNRIY</sequence>
<dbReference type="InterPro" id="IPR042450">
    <property type="entry name" value="EEF1E1"/>
</dbReference>
<dbReference type="GO" id="GO:0005634">
    <property type="term" value="C:nucleus"/>
    <property type="evidence" value="ECO:0000318"/>
    <property type="project" value="GO_Central"/>
</dbReference>
<feature type="domain" description="Nuclear-export cofactor Arc1-like N-terminal" evidence="1">
    <location>
        <begin position="48"/>
        <end position="126"/>
    </location>
</feature>
<dbReference type="GeneTree" id="ENSGT00940000174326"/>
<dbReference type="AlphaFoldDB" id="F6TNV5"/>
<dbReference type="InParanoid" id="F6TNV5"/>
<dbReference type="PANTHER" id="PTHR44490">
    <property type="entry name" value="EUKARYOTIC TRANSLATION ELONGATION FACTOR 1 EPSILON-1"/>
    <property type="match status" value="1"/>
</dbReference>
<dbReference type="InterPro" id="IPR036282">
    <property type="entry name" value="Glutathione-S-Trfase_C_sf"/>
</dbReference>
<proteinExistence type="predicted"/>
<evidence type="ECO:0000313" key="2">
    <source>
        <dbReference type="Ensembl" id="ENSCINP00000017564.3"/>
    </source>
</evidence>
<gene>
    <name evidence="2" type="primary">LOC100184121</name>
</gene>
<dbReference type="Pfam" id="PF21972">
    <property type="entry name" value="Arc1p_N_like"/>
    <property type="match status" value="1"/>
</dbReference>
<dbReference type="OMA" id="LVWQWLE"/>
<dbReference type="Proteomes" id="UP000008144">
    <property type="component" value="Unassembled WGS sequence"/>
</dbReference>
<dbReference type="InterPro" id="IPR053836">
    <property type="entry name" value="Arc1-like_N"/>
</dbReference>
<dbReference type="OrthoDB" id="19141at2759"/>
<reference evidence="3" key="1">
    <citation type="journal article" date="2002" name="Science">
        <title>The draft genome of Ciona intestinalis: insights into chordate and vertebrate origins.</title>
        <authorList>
            <person name="Dehal P."/>
            <person name="Satou Y."/>
            <person name="Campbell R.K."/>
            <person name="Chapman J."/>
            <person name="Degnan B."/>
            <person name="De Tomaso A."/>
            <person name="Davidson B."/>
            <person name="Di Gregorio A."/>
            <person name="Gelpke M."/>
            <person name="Goodstein D.M."/>
            <person name="Harafuji N."/>
            <person name="Hastings K.E."/>
            <person name="Ho I."/>
            <person name="Hotta K."/>
            <person name="Huang W."/>
            <person name="Kawashima T."/>
            <person name="Lemaire P."/>
            <person name="Martinez D."/>
            <person name="Meinertzhagen I.A."/>
            <person name="Necula S."/>
            <person name="Nonaka M."/>
            <person name="Putnam N."/>
            <person name="Rash S."/>
            <person name="Saiga H."/>
            <person name="Satake M."/>
            <person name="Terry A."/>
            <person name="Yamada L."/>
            <person name="Wang H.G."/>
            <person name="Awazu S."/>
            <person name="Azumi K."/>
            <person name="Boore J."/>
            <person name="Branno M."/>
            <person name="Chin-Bow S."/>
            <person name="DeSantis R."/>
            <person name="Doyle S."/>
            <person name="Francino P."/>
            <person name="Keys D.N."/>
            <person name="Haga S."/>
            <person name="Hayashi H."/>
            <person name="Hino K."/>
            <person name="Imai K.S."/>
            <person name="Inaba K."/>
            <person name="Kano S."/>
            <person name="Kobayashi K."/>
            <person name="Kobayashi M."/>
            <person name="Lee B.I."/>
            <person name="Makabe K.W."/>
            <person name="Manohar C."/>
            <person name="Matassi G."/>
            <person name="Medina M."/>
            <person name="Mochizuki Y."/>
            <person name="Mount S."/>
            <person name="Morishita T."/>
            <person name="Miura S."/>
            <person name="Nakayama A."/>
            <person name="Nishizaka S."/>
            <person name="Nomoto H."/>
            <person name="Ohta F."/>
            <person name="Oishi K."/>
            <person name="Rigoutsos I."/>
            <person name="Sano M."/>
            <person name="Sasaki A."/>
            <person name="Sasakura Y."/>
            <person name="Shoguchi E."/>
            <person name="Shin-i T."/>
            <person name="Spagnuolo A."/>
            <person name="Stainier D."/>
            <person name="Suzuki M.M."/>
            <person name="Tassy O."/>
            <person name="Takatori N."/>
            <person name="Tokuoka M."/>
            <person name="Yagi K."/>
            <person name="Yoshizaki F."/>
            <person name="Wada S."/>
            <person name="Zhang C."/>
            <person name="Hyatt P.D."/>
            <person name="Larimer F."/>
            <person name="Detter C."/>
            <person name="Doggett N."/>
            <person name="Glavina T."/>
            <person name="Hawkins T."/>
            <person name="Richardson P."/>
            <person name="Lucas S."/>
            <person name="Kohara Y."/>
            <person name="Levine M."/>
            <person name="Satoh N."/>
            <person name="Rokhsar D.S."/>
        </authorList>
    </citation>
    <scope>NUCLEOTIDE SEQUENCE [LARGE SCALE GENOMIC DNA]</scope>
</reference>
<dbReference type="GO" id="GO:0017101">
    <property type="term" value="C:aminoacyl-tRNA synthetase multienzyme complex"/>
    <property type="evidence" value="ECO:0000318"/>
    <property type="project" value="GO_Central"/>
</dbReference>